<dbReference type="PANTHER" id="PTHR43312">
    <property type="entry name" value="D-THREO-ALDOSE 1-DEHYDROGENASE"/>
    <property type="match status" value="1"/>
</dbReference>
<dbReference type="SUPFAM" id="SSF51430">
    <property type="entry name" value="NAD(P)-linked oxidoreductase"/>
    <property type="match status" value="1"/>
</dbReference>
<dbReference type="InterPro" id="IPR053135">
    <property type="entry name" value="AKR2_Oxidoreductase"/>
</dbReference>
<dbReference type="InterPro" id="IPR023210">
    <property type="entry name" value="NADP_OxRdtase_dom"/>
</dbReference>
<sequence length="93" mass="10142">MEYFKAAVDGLEITRVGLGTWAMGGSGWGGIVDEPAVECVRAAIDMGITLVDTAPAYVAGHSEERVLYRRPGRILDRDRSGRGDVELYVKRNT</sequence>
<protein>
    <recommendedName>
        <fullName evidence="1">NADP-dependent oxidoreductase domain-containing protein</fullName>
    </recommendedName>
</protein>
<dbReference type="PANTHER" id="PTHR43312:SF1">
    <property type="entry name" value="NADP-DEPENDENT OXIDOREDUCTASE DOMAIN-CONTAINING PROTEIN"/>
    <property type="match status" value="1"/>
</dbReference>
<dbReference type="InterPro" id="IPR036812">
    <property type="entry name" value="NAD(P)_OxRdtase_dom_sf"/>
</dbReference>
<organism evidence="2 3">
    <name type="scientific">Extibacter muris</name>
    <dbReference type="NCBI Taxonomy" id="1796622"/>
    <lineage>
        <taxon>Bacteria</taxon>
        <taxon>Bacillati</taxon>
        <taxon>Bacillota</taxon>
        <taxon>Clostridia</taxon>
        <taxon>Lachnospirales</taxon>
        <taxon>Lachnospiraceae</taxon>
        <taxon>Extibacter</taxon>
    </lineage>
</organism>
<accession>A0A4R4FHV0</accession>
<dbReference type="Gene3D" id="3.20.20.100">
    <property type="entry name" value="NADP-dependent oxidoreductase domain"/>
    <property type="match status" value="1"/>
</dbReference>
<dbReference type="RefSeq" id="WP_132276569.1">
    <property type="nucleotide sequence ID" value="NZ_JAOBST010000009.1"/>
</dbReference>
<dbReference type="AlphaFoldDB" id="A0A4R4FHV0"/>
<reference evidence="2 3" key="1">
    <citation type="journal article" date="2016" name="Nat. Microbiol.">
        <title>The Mouse Intestinal Bacterial Collection (miBC) provides host-specific insight into cultured diversity and functional potential of the gut microbiota.</title>
        <authorList>
            <person name="Lagkouvardos I."/>
            <person name="Pukall R."/>
            <person name="Abt B."/>
            <person name="Foesel B.U."/>
            <person name="Meier-Kolthoff J.P."/>
            <person name="Kumar N."/>
            <person name="Bresciani A."/>
            <person name="Martinez I."/>
            <person name="Just S."/>
            <person name="Ziegler C."/>
            <person name="Brugiroux S."/>
            <person name="Garzetti D."/>
            <person name="Wenning M."/>
            <person name="Bui T.P."/>
            <person name="Wang J."/>
            <person name="Hugenholtz F."/>
            <person name="Plugge C.M."/>
            <person name="Peterson D.A."/>
            <person name="Hornef M.W."/>
            <person name="Baines J.F."/>
            <person name="Smidt H."/>
            <person name="Walter J."/>
            <person name="Kristiansen K."/>
            <person name="Nielsen H.B."/>
            <person name="Haller D."/>
            <person name="Overmann J."/>
            <person name="Stecher B."/>
            <person name="Clavel T."/>
        </authorList>
    </citation>
    <scope>NUCLEOTIDE SEQUENCE [LARGE SCALE GENOMIC DNA]</scope>
    <source>
        <strain evidence="2 3">DSM 28560</strain>
    </source>
</reference>
<comment type="caution">
    <text evidence="2">The sequence shown here is derived from an EMBL/GenBank/DDBJ whole genome shotgun (WGS) entry which is preliminary data.</text>
</comment>
<keyword evidence="3" id="KW-1185">Reference proteome</keyword>
<proteinExistence type="predicted"/>
<evidence type="ECO:0000313" key="3">
    <source>
        <dbReference type="Proteomes" id="UP000295710"/>
    </source>
</evidence>
<dbReference type="EMBL" id="SMMX01000004">
    <property type="protein sequence ID" value="TDA22469.1"/>
    <property type="molecule type" value="Genomic_DNA"/>
</dbReference>
<evidence type="ECO:0000313" key="2">
    <source>
        <dbReference type="EMBL" id="TDA22469.1"/>
    </source>
</evidence>
<gene>
    <name evidence="2" type="ORF">E1963_06890</name>
</gene>
<dbReference type="Pfam" id="PF00248">
    <property type="entry name" value="Aldo_ket_red"/>
    <property type="match status" value="1"/>
</dbReference>
<name>A0A4R4FHV0_9FIRM</name>
<dbReference type="Proteomes" id="UP000295710">
    <property type="component" value="Unassembled WGS sequence"/>
</dbReference>
<feature type="domain" description="NADP-dependent oxidoreductase" evidence="1">
    <location>
        <begin position="15"/>
        <end position="65"/>
    </location>
</feature>
<evidence type="ECO:0000259" key="1">
    <source>
        <dbReference type="Pfam" id="PF00248"/>
    </source>
</evidence>